<dbReference type="UniPathway" id="UPA00143"/>
<sequence length="83" mass="9591">MPFTGKVEVTRRRVLKDGRVKLKLSLLGVSVDRCGICMSQFRRDEHAALTPACKHSFHEACLQKWLRESRMCPICRMPLSMDE</sequence>
<keyword evidence="2 4" id="KW-0863">Zinc-finger</keyword>
<dbReference type="InterPro" id="IPR001841">
    <property type="entry name" value="Znf_RING"/>
</dbReference>
<dbReference type="GO" id="GO:0016567">
    <property type="term" value="P:protein ubiquitination"/>
    <property type="evidence" value="ECO:0007669"/>
    <property type="project" value="UniProtKB-UniPathway"/>
</dbReference>
<dbReference type="OMA" id="QGRIEMQ"/>
<evidence type="ECO:0000256" key="4">
    <source>
        <dbReference type="PROSITE-ProRule" id="PRU00175"/>
    </source>
</evidence>
<dbReference type="PANTHER" id="PTHR45676">
    <property type="entry name" value="RING-H2 FINGER PROTEIN ATL51-RELATED"/>
    <property type="match status" value="1"/>
</dbReference>
<dbReference type="PANTHER" id="PTHR45676:SF182">
    <property type="entry name" value="RING-TYPE E3 UBIQUITIN TRANSFERASE"/>
    <property type="match status" value="1"/>
</dbReference>
<organism evidence="6">
    <name type="scientific">Dichomitus squalens</name>
    <dbReference type="NCBI Taxonomy" id="114155"/>
    <lineage>
        <taxon>Eukaryota</taxon>
        <taxon>Fungi</taxon>
        <taxon>Dikarya</taxon>
        <taxon>Basidiomycota</taxon>
        <taxon>Agaricomycotina</taxon>
        <taxon>Agaricomycetes</taxon>
        <taxon>Polyporales</taxon>
        <taxon>Polyporaceae</taxon>
        <taxon>Dichomitus</taxon>
    </lineage>
</organism>
<dbReference type="InterPro" id="IPR013083">
    <property type="entry name" value="Znf_RING/FYVE/PHD"/>
</dbReference>
<dbReference type="PROSITE" id="PS50089">
    <property type="entry name" value="ZF_RING_2"/>
    <property type="match status" value="1"/>
</dbReference>
<proteinExistence type="predicted"/>
<evidence type="ECO:0000313" key="7">
    <source>
        <dbReference type="EMBL" id="TBU57132.1"/>
    </source>
</evidence>
<evidence type="ECO:0000256" key="1">
    <source>
        <dbReference type="ARBA" id="ARBA00022723"/>
    </source>
</evidence>
<evidence type="ECO:0000313" key="8">
    <source>
        <dbReference type="Proteomes" id="UP000292082"/>
    </source>
</evidence>
<dbReference type="SUPFAM" id="SSF57850">
    <property type="entry name" value="RING/U-box"/>
    <property type="match status" value="1"/>
</dbReference>
<keyword evidence="3" id="KW-0862">Zinc</keyword>
<accession>A0A4V2K0B5</accession>
<dbReference type="Proteomes" id="UP000292082">
    <property type="component" value="Unassembled WGS sequence"/>
</dbReference>
<evidence type="ECO:0000313" key="6">
    <source>
        <dbReference type="EMBL" id="TBU28283.1"/>
    </source>
</evidence>
<dbReference type="EMBL" id="ML145141">
    <property type="protein sequence ID" value="TBU57132.1"/>
    <property type="molecule type" value="Genomic_DNA"/>
</dbReference>
<dbReference type="Proteomes" id="UP000292957">
    <property type="component" value="Unassembled WGS sequence"/>
</dbReference>
<feature type="domain" description="RING-type" evidence="5">
    <location>
        <begin position="34"/>
        <end position="76"/>
    </location>
</feature>
<dbReference type="OrthoDB" id="8062037at2759"/>
<dbReference type="SMART" id="SM01197">
    <property type="entry name" value="FANCL_C"/>
    <property type="match status" value="1"/>
</dbReference>
<dbReference type="GO" id="GO:0008270">
    <property type="term" value="F:zinc ion binding"/>
    <property type="evidence" value="ECO:0007669"/>
    <property type="project" value="UniProtKB-KW"/>
</dbReference>
<dbReference type="InterPro" id="IPR011016">
    <property type="entry name" value="Znf_RING-CH"/>
</dbReference>
<dbReference type="SMART" id="SM00744">
    <property type="entry name" value="RINGv"/>
    <property type="match status" value="1"/>
</dbReference>
<evidence type="ECO:0000259" key="5">
    <source>
        <dbReference type="PROSITE" id="PS50089"/>
    </source>
</evidence>
<name>A0A4V2K0B5_9APHY</name>
<dbReference type="STRING" id="114155.A0A4V2K0B5"/>
<dbReference type="EMBL" id="ML143423">
    <property type="protein sequence ID" value="TBU28283.1"/>
    <property type="molecule type" value="Genomic_DNA"/>
</dbReference>
<keyword evidence="1" id="KW-0479">Metal-binding</keyword>
<dbReference type="Pfam" id="PF13639">
    <property type="entry name" value="zf-RING_2"/>
    <property type="match status" value="1"/>
</dbReference>
<evidence type="ECO:0000256" key="2">
    <source>
        <dbReference type="ARBA" id="ARBA00022771"/>
    </source>
</evidence>
<evidence type="ECO:0000256" key="3">
    <source>
        <dbReference type="ARBA" id="ARBA00022833"/>
    </source>
</evidence>
<dbReference type="Gene3D" id="3.30.40.10">
    <property type="entry name" value="Zinc/RING finger domain, C3HC4 (zinc finger)"/>
    <property type="match status" value="1"/>
</dbReference>
<gene>
    <name evidence="7" type="ORF">BD310DRAFT_822194</name>
    <name evidence="6" type="ORF">BD311DRAFT_663752</name>
</gene>
<dbReference type="AlphaFoldDB" id="A0A4V2K0B5"/>
<protein>
    <recommendedName>
        <fullName evidence="5">RING-type domain-containing protein</fullName>
    </recommendedName>
</protein>
<dbReference type="SMART" id="SM00184">
    <property type="entry name" value="RING"/>
    <property type="match status" value="1"/>
</dbReference>
<reference evidence="6 8" key="1">
    <citation type="submission" date="2019-01" db="EMBL/GenBank/DDBJ databases">
        <title>Draft genome sequences of three monokaryotic isolates of the white-rot basidiomycete fungus Dichomitus squalens.</title>
        <authorList>
            <consortium name="DOE Joint Genome Institute"/>
            <person name="Lopez S.C."/>
            <person name="Andreopoulos B."/>
            <person name="Pangilinan J."/>
            <person name="Lipzen A."/>
            <person name="Riley R."/>
            <person name="Ahrendt S."/>
            <person name="Ng V."/>
            <person name="Barry K."/>
            <person name="Daum C."/>
            <person name="Grigoriev I.V."/>
            <person name="Hilden K.S."/>
            <person name="Makela M.R."/>
            <person name="de Vries R.P."/>
        </authorList>
    </citation>
    <scope>NUCLEOTIDE SEQUENCE [LARGE SCALE GENOMIC DNA]</scope>
    <source>
        <strain evidence="7 8">CBS 464.89</strain>
        <strain evidence="6">OM18370.1</strain>
    </source>
</reference>
<keyword evidence="8" id="KW-1185">Reference proteome</keyword>